<dbReference type="Gene3D" id="3.30.1330.80">
    <property type="entry name" value="Hypothetical protein, similar to alpha- acetolactate decarboxylase, domain 2"/>
    <property type="match status" value="1"/>
</dbReference>
<dbReference type="InParanoid" id="A0A200PNL0"/>
<dbReference type="PANTHER" id="PTHR31100">
    <property type="entry name" value="AT-HOOK MOTIF NUCLEAR-LOCALIZED PROTEIN 15"/>
    <property type="match status" value="1"/>
</dbReference>
<evidence type="ECO:0000256" key="1">
    <source>
        <dbReference type="PIRNR" id="PIRNR016021"/>
    </source>
</evidence>
<dbReference type="AlphaFoldDB" id="A0A200PNL0"/>
<dbReference type="Pfam" id="PF03479">
    <property type="entry name" value="PCC"/>
    <property type="match status" value="1"/>
</dbReference>
<evidence type="ECO:0000313" key="4">
    <source>
        <dbReference type="EMBL" id="OUZ99788.1"/>
    </source>
</evidence>
<dbReference type="OrthoDB" id="782346at2759"/>
<keyword evidence="1" id="KW-0539">Nucleus</keyword>
<feature type="compositionally biased region" description="Polar residues" evidence="2">
    <location>
        <begin position="269"/>
        <end position="292"/>
    </location>
</feature>
<reference evidence="4 5" key="1">
    <citation type="journal article" date="2017" name="Mol. Plant">
        <title>The Genome of Medicinal Plant Macleaya cordata Provides New Insights into Benzylisoquinoline Alkaloids Metabolism.</title>
        <authorList>
            <person name="Liu X."/>
            <person name="Liu Y."/>
            <person name="Huang P."/>
            <person name="Ma Y."/>
            <person name="Qing Z."/>
            <person name="Tang Q."/>
            <person name="Cao H."/>
            <person name="Cheng P."/>
            <person name="Zheng Y."/>
            <person name="Yuan Z."/>
            <person name="Zhou Y."/>
            <person name="Liu J."/>
            <person name="Tang Z."/>
            <person name="Zhuo Y."/>
            <person name="Zhang Y."/>
            <person name="Yu L."/>
            <person name="Huang J."/>
            <person name="Yang P."/>
            <person name="Peng Q."/>
            <person name="Zhang J."/>
            <person name="Jiang W."/>
            <person name="Zhang Z."/>
            <person name="Lin K."/>
            <person name="Ro D.K."/>
            <person name="Chen X."/>
            <person name="Xiong X."/>
            <person name="Shang Y."/>
            <person name="Huang S."/>
            <person name="Zeng J."/>
        </authorList>
    </citation>
    <scope>NUCLEOTIDE SEQUENCE [LARGE SCALE GENOMIC DNA]</scope>
    <source>
        <strain evidence="5">cv. BLH2017</strain>
        <tissue evidence="4">Root</tissue>
    </source>
</reference>
<dbReference type="GO" id="GO:0003680">
    <property type="term" value="F:minor groove of adenine-thymine-rich DNA binding"/>
    <property type="evidence" value="ECO:0007669"/>
    <property type="project" value="UniProtKB-UniRule"/>
</dbReference>
<dbReference type="GO" id="GO:0005634">
    <property type="term" value="C:nucleus"/>
    <property type="evidence" value="ECO:0007669"/>
    <property type="project" value="UniProtKB-SubCell"/>
</dbReference>
<feature type="region of interest" description="Disordered" evidence="2">
    <location>
        <begin position="262"/>
        <end position="292"/>
    </location>
</feature>
<keyword evidence="1" id="KW-0805">Transcription regulation</keyword>
<evidence type="ECO:0000313" key="5">
    <source>
        <dbReference type="Proteomes" id="UP000195402"/>
    </source>
</evidence>
<keyword evidence="1" id="KW-0238">DNA-binding</keyword>
<dbReference type="Proteomes" id="UP000195402">
    <property type="component" value="Unassembled WGS sequence"/>
</dbReference>
<feature type="domain" description="PPC" evidence="3">
    <location>
        <begin position="111"/>
        <end position="259"/>
    </location>
</feature>
<dbReference type="PANTHER" id="PTHR31100:SF69">
    <property type="entry name" value="AT-HOOK MOTIF NUCLEAR-LOCALIZED PROTEIN 17-RELATED"/>
    <property type="match status" value="1"/>
</dbReference>
<evidence type="ECO:0000256" key="2">
    <source>
        <dbReference type="SAM" id="MobiDB-lite"/>
    </source>
</evidence>
<dbReference type="GO" id="GO:0003700">
    <property type="term" value="F:DNA-binding transcription factor activity"/>
    <property type="evidence" value="ECO:0007669"/>
    <property type="project" value="TreeGrafter"/>
</dbReference>
<protein>
    <recommendedName>
        <fullName evidence="1">AT-hook motif nuclear-localized protein</fullName>
    </recommendedName>
</protein>
<dbReference type="PIRSF" id="PIRSF016021">
    <property type="entry name" value="ESCAROLA"/>
    <property type="match status" value="1"/>
</dbReference>
<keyword evidence="1" id="KW-0804">Transcription</keyword>
<organism evidence="4 5">
    <name type="scientific">Macleaya cordata</name>
    <name type="common">Five-seeded plume-poppy</name>
    <name type="synonym">Bocconia cordata</name>
    <dbReference type="NCBI Taxonomy" id="56857"/>
    <lineage>
        <taxon>Eukaryota</taxon>
        <taxon>Viridiplantae</taxon>
        <taxon>Streptophyta</taxon>
        <taxon>Embryophyta</taxon>
        <taxon>Tracheophyta</taxon>
        <taxon>Spermatophyta</taxon>
        <taxon>Magnoliopsida</taxon>
        <taxon>Ranunculales</taxon>
        <taxon>Papaveraceae</taxon>
        <taxon>Papaveroideae</taxon>
        <taxon>Macleaya</taxon>
    </lineage>
</organism>
<dbReference type="InterPro" id="IPR014476">
    <property type="entry name" value="AHL15-29"/>
</dbReference>
<accession>A0A200PNL0</accession>
<comment type="caution">
    <text evidence="4">The sequence shown here is derived from an EMBL/GenBank/DDBJ whole genome shotgun (WGS) entry which is preliminary data.</text>
</comment>
<name>A0A200PNL0_MACCD</name>
<dbReference type="SUPFAM" id="SSF117856">
    <property type="entry name" value="AF0104/ALDC/Ptd012-like"/>
    <property type="match status" value="1"/>
</dbReference>
<dbReference type="CDD" id="cd11378">
    <property type="entry name" value="DUF296"/>
    <property type="match status" value="1"/>
</dbReference>
<dbReference type="EMBL" id="MVGT01004390">
    <property type="protein sequence ID" value="OUZ99788.1"/>
    <property type="molecule type" value="Genomic_DNA"/>
</dbReference>
<dbReference type="PROSITE" id="PS51742">
    <property type="entry name" value="PPC"/>
    <property type="match status" value="1"/>
</dbReference>
<keyword evidence="5" id="KW-1185">Reference proteome</keyword>
<comment type="function">
    <text evidence="1">Transcription factor that specifically binds AT-rich DNA sequences related to the nuclear matrix attachment regions (MARs).</text>
</comment>
<proteinExistence type="predicted"/>
<dbReference type="OMA" id="WAPIAKQ"/>
<feature type="region of interest" description="Disordered" evidence="2">
    <location>
        <begin position="32"/>
        <end position="99"/>
    </location>
</feature>
<gene>
    <name evidence="4" type="ORF">BVC80_9065g63</name>
</gene>
<dbReference type="InterPro" id="IPR005175">
    <property type="entry name" value="PPC_dom"/>
</dbReference>
<evidence type="ECO:0000259" key="3">
    <source>
        <dbReference type="PROSITE" id="PS51742"/>
    </source>
</evidence>
<comment type="subcellular location">
    <subcellularLocation>
        <location evidence="1">Nucleus</location>
    </subcellularLocation>
</comment>
<sequence>MKGEPTEEESNYTMFAKFQHHHHYQQYHHLNQEHQIQLEEGEEESRSSSIGVAAAAAEGTIPKKSKTKPGGGGDGATIEVVQRPRGRPPGSKNKPKPQVLFVSTPRDTDYCSLMQPLILEVPCGVDVVESIARYARRQNIWVCVLNGSGTVSNVSVRQPSINPLGASVVTFHGSFDILSISATFLPPSSSLQSSLATNYKSHFAITLAGPQGQIFGGSVVGTLIAATTVFIVTASFTTPSYHRLPIEDDELVLPSSVVLSDKSAHHHPQASTTTASEESHPPTTESRGMSNIHNYHLPASGVIWAPIAKQPLSPPPQQPPRF</sequence>